<sequence>MSDTSKSSPGGGGGPPASAGGGGVAPSDTPASTPPPLANASGPPPLAGEELDRPNSTRAAILVPFTIVTLIWGSTWLVIRDQVAVVPSSWSVSYRFLVAGIAMTVWALVKRDSFRLDRAGWLFALAIGVLQFCLNFNFVYRAEQFITSGLVAVVFAMLLVPNAGLARLFLGQRLGRQLVVGSTIAMAGVALLFLHEVRSDPHGPATALTGIGFTLLAILSASSANVLQATPLAKRYPMIPTLSVAMLMGAALDAAFAWWLHGPPVIEWRASYLAGIVYLGLAASALAFPLYFGVLRVIGPAKAAYSSVIVPVIAMLLSTLFEGYRWSPLAGGGAALAAVGLVVALRAKRPAR</sequence>
<evidence type="ECO:0000256" key="7">
    <source>
        <dbReference type="SAM" id="Phobius"/>
    </source>
</evidence>
<feature type="transmembrane region" description="Helical" evidence="7">
    <location>
        <begin position="239"/>
        <end position="260"/>
    </location>
</feature>
<protein>
    <submittedName>
        <fullName evidence="9">Drug/metabolite transporter (DMT)-like permease</fullName>
    </submittedName>
</protein>
<feature type="region of interest" description="Disordered" evidence="6">
    <location>
        <begin position="1"/>
        <end position="52"/>
    </location>
</feature>
<evidence type="ECO:0000256" key="4">
    <source>
        <dbReference type="ARBA" id="ARBA00022989"/>
    </source>
</evidence>
<organism evidence="9 10">
    <name type="scientific">Sphingomonas jinjuensis</name>
    <dbReference type="NCBI Taxonomy" id="535907"/>
    <lineage>
        <taxon>Bacteria</taxon>
        <taxon>Pseudomonadati</taxon>
        <taxon>Pseudomonadota</taxon>
        <taxon>Alphaproteobacteria</taxon>
        <taxon>Sphingomonadales</taxon>
        <taxon>Sphingomonadaceae</taxon>
        <taxon>Sphingomonas</taxon>
    </lineage>
</organism>
<dbReference type="EMBL" id="JACIEV010000001">
    <property type="protein sequence ID" value="MBB4152656.1"/>
    <property type="molecule type" value="Genomic_DNA"/>
</dbReference>
<keyword evidence="3 7" id="KW-0812">Transmembrane</keyword>
<feature type="transmembrane region" description="Helical" evidence="7">
    <location>
        <begin position="327"/>
        <end position="347"/>
    </location>
</feature>
<dbReference type="InterPro" id="IPR000620">
    <property type="entry name" value="EamA_dom"/>
</dbReference>
<dbReference type="PANTHER" id="PTHR32322">
    <property type="entry name" value="INNER MEMBRANE TRANSPORTER"/>
    <property type="match status" value="1"/>
</dbReference>
<evidence type="ECO:0000256" key="5">
    <source>
        <dbReference type="ARBA" id="ARBA00023136"/>
    </source>
</evidence>
<name>A0A840F8N9_9SPHN</name>
<evidence type="ECO:0000256" key="3">
    <source>
        <dbReference type="ARBA" id="ARBA00022692"/>
    </source>
</evidence>
<dbReference type="AlphaFoldDB" id="A0A840F8N9"/>
<evidence type="ECO:0000259" key="8">
    <source>
        <dbReference type="Pfam" id="PF00892"/>
    </source>
</evidence>
<evidence type="ECO:0000256" key="2">
    <source>
        <dbReference type="ARBA" id="ARBA00007362"/>
    </source>
</evidence>
<comment type="caution">
    <text evidence="9">The sequence shown here is derived from an EMBL/GenBank/DDBJ whole genome shotgun (WGS) entry which is preliminary data.</text>
</comment>
<feature type="transmembrane region" description="Helical" evidence="7">
    <location>
        <begin position="91"/>
        <end position="109"/>
    </location>
</feature>
<feature type="transmembrane region" description="Helical" evidence="7">
    <location>
        <begin position="59"/>
        <end position="79"/>
    </location>
</feature>
<proteinExistence type="inferred from homology"/>
<evidence type="ECO:0000313" key="10">
    <source>
        <dbReference type="Proteomes" id="UP000529795"/>
    </source>
</evidence>
<accession>A0A840F8N9</accession>
<evidence type="ECO:0000256" key="1">
    <source>
        <dbReference type="ARBA" id="ARBA00004141"/>
    </source>
</evidence>
<evidence type="ECO:0000256" key="6">
    <source>
        <dbReference type="SAM" id="MobiDB-lite"/>
    </source>
</evidence>
<feature type="compositionally biased region" description="Pro residues" evidence="6">
    <location>
        <begin position="32"/>
        <end position="46"/>
    </location>
</feature>
<dbReference type="GO" id="GO:0016020">
    <property type="term" value="C:membrane"/>
    <property type="evidence" value="ECO:0007669"/>
    <property type="project" value="UniProtKB-SubCell"/>
</dbReference>
<dbReference type="PANTHER" id="PTHR32322:SF2">
    <property type="entry name" value="EAMA DOMAIN-CONTAINING PROTEIN"/>
    <property type="match status" value="1"/>
</dbReference>
<feature type="domain" description="EamA" evidence="8">
    <location>
        <begin position="209"/>
        <end position="344"/>
    </location>
</feature>
<feature type="transmembrane region" description="Helical" evidence="7">
    <location>
        <begin position="178"/>
        <end position="195"/>
    </location>
</feature>
<evidence type="ECO:0000313" key="9">
    <source>
        <dbReference type="EMBL" id="MBB4152656.1"/>
    </source>
</evidence>
<feature type="compositionally biased region" description="Gly residues" evidence="6">
    <location>
        <begin position="9"/>
        <end position="24"/>
    </location>
</feature>
<feature type="transmembrane region" description="Helical" evidence="7">
    <location>
        <begin position="207"/>
        <end position="227"/>
    </location>
</feature>
<dbReference type="InterPro" id="IPR037185">
    <property type="entry name" value="EmrE-like"/>
</dbReference>
<dbReference type="InterPro" id="IPR050638">
    <property type="entry name" value="AA-Vitamin_Transporters"/>
</dbReference>
<keyword evidence="4 7" id="KW-1133">Transmembrane helix</keyword>
<reference evidence="9 10" key="1">
    <citation type="submission" date="2020-08" db="EMBL/GenBank/DDBJ databases">
        <title>Genomic Encyclopedia of Type Strains, Phase IV (KMG-IV): sequencing the most valuable type-strain genomes for metagenomic binning, comparative biology and taxonomic classification.</title>
        <authorList>
            <person name="Goeker M."/>
        </authorList>
    </citation>
    <scope>NUCLEOTIDE SEQUENCE [LARGE SCALE GENOMIC DNA]</scope>
    <source>
        <strain evidence="9 10">YC6723</strain>
    </source>
</reference>
<gene>
    <name evidence="9" type="ORF">GGQ80_000532</name>
</gene>
<feature type="transmembrane region" description="Helical" evidence="7">
    <location>
        <begin position="121"/>
        <end position="140"/>
    </location>
</feature>
<feature type="domain" description="EamA" evidence="8">
    <location>
        <begin position="67"/>
        <end position="193"/>
    </location>
</feature>
<comment type="subcellular location">
    <subcellularLocation>
        <location evidence="1">Membrane</location>
        <topology evidence="1">Multi-pass membrane protein</topology>
    </subcellularLocation>
</comment>
<dbReference type="Proteomes" id="UP000529795">
    <property type="component" value="Unassembled WGS sequence"/>
</dbReference>
<comment type="similarity">
    <text evidence="2">Belongs to the EamA transporter family.</text>
</comment>
<feature type="transmembrane region" description="Helical" evidence="7">
    <location>
        <begin position="303"/>
        <end position="321"/>
    </location>
</feature>
<feature type="transmembrane region" description="Helical" evidence="7">
    <location>
        <begin position="272"/>
        <end position="291"/>
    </location>
</feature>
<dbReference type="SUPFAM" id="SSF103481">
    <property type="entry name" value="Multidrug resistance efflux transporter EmrE"/>
    <property type="match status" value="2"/>
</dbReference>
<feature type="transmembrane region" description="Helical" evidence="7">
    <location>
        <begin position="146"/>
        <end position="166"/>
    </location>
</feature>
<dbReference type="Pfam" id="PF00892">
    <property type="entry name" value="EamA"/>
    <property type="match status" value="2"/>
</dbReference>
<keyword evidence="10" id="KW-1185">Reference proteome</keyword>
<keyword evidence="5 7" id="KW-0472">Membrane</keyword>